<name>A0A438E6N2_VITVI</name>
<protein>
    <submittedName>
        <fullName evidence="1">Uncharacterized protein</fullName>
    </submittedName>
</protein>
<evidence type="ECO:0000313" key="2">
    <source>
        <dbReference type="Proteomes" id="UP000288805"/>
    </source>
</evidence>
<accession>A0A438E6N2</accession>
<dbReference type="Proteomes" id="UP000288805">
    <property type="component" value="Unassembled WGS sequence"/>
</dbReference>
<sequence>MVTNSSPLKTTGDGLGIEILRRLVFGHVDIQKELALKQVGFWDSKEMESPLLLEEEVSRQAAKEEFHKWALFEEVSWRQKSRETWLKEGIRTPSFSTKWLMLIAGGFGLGGGFFKGGSVALSDLSGDKAPSPDGYTMTFWQFS</sequence>
<reference evidence="1 2" key="1">
    <citation type="journal article" date="2018" name="PLoS Genet.">
        <title>Population sequencing reveals clonal diversity and ancestral inbreeding in the grapevine cultivar Chardonnay.</title>
        <authorList>
            <person name="Roach M.J."/>
            <person name="Johnson D.L."/>
            <person name="Bohlmann J."/>
            <person name="van Vuuren H.J."/>
            <person name="Jones S.J."/>
            <person name="Pretorius I.S."/>
            <person name="Schmidt S.A."/>
            <person name="Borneman A.R."/>
        </authorList>
    </citation>
    <scope>NUCLEOTIDE SEQUENCE [LARGE SCALE GENOMIC DNA]</scope>
    <source>
        <strain evidence="2">cv. Chardonnay</strain>
        <tissue evidence="1">Leaf</tissue>
    </source>
</reference>
<organism evidence="1 2">
    <name type="scientific">Vitis vinifera</name>
    <name type="common">Grape</name>
    <dbReference type="NCBI Taxonomy" id="29760"/>
    <lineage>
        <taxon>Eukaryota</taxon>
        <taxon>Viridiplantae</taxon>
        <taxon>Streptophyta</taxon>
        <taxon>Embryophyta</taxon>
        <taxon>Tracheophyta</taxon>
        <taxon>Spermatophyta</taxon>
        <taxon>Magnoliopsida</taxon>
        <taxon>eudicotyledons</taxon>
        <taxon>Gunneridae</taxon>
        <taxon>Pentapetalae</taxon>
        <taxon>rosids</taxon>
        <taxon>Vitales</taxon>
        <taxon>Vitaceae</taxon>
        <taxon>Viteae</taxon>
        <taxon>Vitis</taxon>
    </lineage>
</organism>
<proteinExistence type="predicted"/>
<dbReference type="AlphaFoldDB" id="A0A438E6N2"/>
<dbReference type="EMBL" id="QGNW01001381">
    <property type="protein sequence ID" value="RVW43447.1"/>
    <property type="molecule type" value="Genomic_DNA"/>
</dbReference>
<evidence type="ECO:0000313" key="1">
    <source>
        <dbReference type="EMBL" id="RVW43447.1"/>
    </source>
</evidence>
<gene>
    <name evidence="1" type="ORF">CK203_070414</name>
</gene>
<comment type="caution">
    <text evidence="1">The sequence shown here is derived from an EMBL/GenBank/DDBJ whole genome shotgun (WGS) entry which is preliminary data.</text>
</comment>